<accession>A0A2K9NKW5</accession>
<geneLocation type="plasmid" evidence="1 2">
    <name>unnamed2</name>
</geneLocation>
<proteinExistence type="predicted"/>
<dbReference type="OrthoDB" id="9839427at2"/>
<name>A0A2K9NKW5_9PROT</name>
<keyword evidence="1" id="KW-0614">Plasmid</keyword>
<dbReference type="RefSeq" id="WP_102115211.1">
    <property type="nucleotide sequence ID" value="NZ_BMGN01000009.1"/>
</dbReference>
<dbReference type="Proteomes" id="UP000234752">
    <property type="component" value="Plasmid unnamed2"/>
</dbReference>
<protein>
    <submittedName>
        <fullName evidence="1">Uncharacterized protein</fullName>
    </submittedName>
</protein>
<organism evidence="1 2">
    <name type="scientific">Niveispirillum cyanobacteriorum</name>
    <dbReference type="NCBI Taxonomy" id="1612173"/>
    <lineage>
        <taxon>Bacteria</taxon>
        <taxon>Pseudomonadati</taxon>
        <taxon>Pseudomonadota</taxon>
        <taxon>Alphaproteobacteria</taxon>
        <taxon>Rhodospirillales</taxon>
        <taxon>Azospirillaceae</taxon>
        <taxon>Niveispirillum</taxon>
    </lineage>
</organism>
<sequence length="123" mass="12947">MADLLSTDALTGGGLALAAAGAVAGLRWLAASKAKQLDGLPTLMHQIQMELVRITARLDRAEADIANDKAGRRAFAAVEMMVSKISSDIGHLAADLQKLSDRHEKGGQEIWAAIDRLREGGGS</sequence>
<dbReference type="AlphaFoldDB" id="A0A2K9NKW5"/>
<evidence type="ECO:0000313" key="2">
    <source>
        <dbReference type="Proteomes" id="UP000234752"/>
    </source>
</evidence>
<gene>
    <name evidence="1" type="ORF">C0V82_25135</name>
</gene>
<dbReference type="EMBL" id="CP025614">
    <property type="protein sequence ID" value="AUN33707.1"/>
    <property type="molecule type" value="Genomic_DNA"/>
</dbReference>
<keyword evidence="2" id="KW-1185">Reference proteome</keyword>
<evidence type="ECO:0000313" key="1">
    <source>
        <dbReference type="EMBL" id="AUN33707.1"/>
    </source>
</evidence>
<dbReference type="KEGG" id="ncb:C0V82_25135"/>
<reference evidence="1 2" key="1">
    <citation type="submission" date="2017-12" db="EMBL/GenBank/DDBJ databases">
        <title>Genomes of bacteria within cyanobacterial aggregates.</title>
        <authorList>
            <person name="Cai H."/>
        </authorList>
    </citation>
    <scope>NUCLEOTIDE SEQUENCE [LARGE SCALE GENOMIC DNA]</scope>
    <source>
        <strain evidence="1 2">TH16</strain>
        <plasmid evidence="1 2">unnamed2</plasmid>
    </source>
</reference>